<feature type="transmembrane region" description="Helical" evidence="11">
    <location>
        <begin position="182"/>
        <end position="203"/>
    </location>
</feature>
<dbReference type="PANTHER" id="PTHR30413:SF10">
    <property type="entry name" value="CAPSULE POLYSACCHARIDE EXPORT INNER-MEMBRANE PROTEIN CTRC"/>
    <property type="match status" value="1"/>
</dbReference>
<accession>A0ABR8UKH5</accession>
<dbReference type="Proteomes" id="UP000647183">
    <property type="component" value="Unassembled WGS sequence"/>
</dbReference>
<keyword evidence="3 11" id="KW-0813">Transport</keyword>
<evidence type="ECO:0000256" key="3">
    <source>
        <dbReference type="ARBA" id="ARBA00022448"/>
    </source>
</evidence>
<gene>
    <name evidence="13" type="ORF">H9645_10790</name>
</gene>
<organism evidence="13 14">
    <name type="scientific">Luteimonas colneyensis</name>
    <dbReference type="NCBI Taxonomy" id="2762230"/>
    <lineage>
        <taxon>Bacteria</taxon>
        <taxon>Pseudomonadati</taxon>
        <taxon>Pseudomonadota</taxon>
        <taxon>Gammaproteobacteria</taxon>
        <taxon>Lysobacterales</taxon>
        <taxon>Lysobacteraceae</taxon>
        <taxon>Luteimonas</taxon>
    </lineage>
</organism>
<dbReference type="InterPro" id="IPR000412">
    <property type="entry name" value="ABC_2_transport"/>
</dbReference>
<feature type="transmembrane region" description="Helical" evidence="11">
    <location>
        <begin position="37"/>
        <end position="58"/>
    </location>
</feature>
<feature type="transmembrane region" description="Helical" evidence="11">
    <location>
        <begin position="147"/>
        <end position="170"/>
    </location>
</feature>
<keyword evidence="9" id="KW-0625">Polysaccharide transport</keyword>
<evidence type="ECO:0000256" key="6">
    <source>
        <dbReference type="ARBA" id="ARBA00022692"/>
    </source>
</evidence>
<evidence type="ECO:0000256" key="11">
    <source>
        <dbReference type="RuleBase" id="RU361157"/>
    </source>
</evidence>
<dbReference type="InterPro" id="IPR047817">
    <property type="entry name" value="ABC2_TM_bact-type"/>
</dbReference>
<dbReference type="EMBL" id="JACSQJ010000006">
    <property type="protein sequence ID" value="MBD7988511.1"/>
    <property type="molecule type" value="Genomic_DNA"/>
</dbReference>
<evidence type="ECO:0000256" key="10">
    <source>
        <dbReference type="ARBA" id="ARBA00023136"/>
    </source>
</evidence>
<dbReference type="InterPro" id="IPR013525">
    <property type="entry name" value="ABC2_TM"/>
</dbReference>
<comment type="subcellular location">
    <subcellularLocation>
        <location evidence="11">Cell inner membrane</location>
        <topology evidence="11">Multi-pass membrane protein</topology>
    </subcellularLocation>
    <subcellularLocation>
        <location evidence="1">Cell membrane</location>
        <topology evidence="1">Multi-pass membrane protein</topology>
    </subcellularLocation>
</comment>
<evidence type="ECO:0000256" key="7">
    <source>
        <dbReference type="ARBA" id="ARBA00022903"/>
    </source>
</evidence>
<protein>
    <recommendedName>
        <fullName evidence="11">Transport permease protein</fullName>
    </recommendedName>
</protein>
<dbReference type="PROSITE" id="PS51012">
    <property type="entry name" value="ABC_TM2"/>
    <property type="match status" value="1"/>
</dbReference>
<proteinExistence type="inferred from homology"/>
<evidence type="ECO:0000256" key="5">
    <source>
        <dbReference type="ARBA" id="ARBA00022597"/>
    </source>
</evidence>
<feature type="transmembrane region" description="Helical" evidence="11">
    <location>
        <begin position="111"/>
        <end position="141"/>
    </location>
</feature>
<dbReference type="PANTHER" id="PTHR30413">
    <property type="entry name" value="INNER MEMBRANE TRANSPORT PERMEASE"/>
    <property type="match status" value="1"/>
</dbReference>
<dbReference type="PRINTS" id="PR00164">
    <property type="entry name" value="ABC2TRNSPORT"/>
</dbReference>
<evidence type="ECO:0000256" key="2">
    <source>
        <dbReference type="ARBA" id="ARBA00007783"/>
    </source>
</evidence>
<keyword evidence="4 11" id="KW-1003">Cell membrane</keyword>
<sequence>MRSRNPFAAFGRHRNLTRELVRNEILGRYRGASFGMLWSLLSPFLMLVVYTVAFGSILKGRWPQAGDTHAEFGLVIFVGIFVHGFFAECFTRSPRLMLENANYVKRVVFPLDILPWTMALSALFHLAMNVLVFCLLSFFVYRQLSPLVLLLPLVLAPLAMLTVAVCWVTSSLGVYLRDIAQVTPVVATAMFFLSSAIVPVQAVPERYQLLFQLNPLTFFIDQARNVALWGRQPDWSALGLFALAGLVAMFAAHAWFQRTSRGFADVL</sequence>
<comment type="similarity">
    <text evidence="2 11">Belongs to the ABC-2 integral membrane protein family.</text>
</comment>
<keyword evidence="10 11" id="KW-0472">Membrane</keyword>
<keyword evidence="8 11" id="KW-1133">Transmembrane helix</keyword>
<name>A0ABR8UKH5_9GAMM</name>
<comment type="caution">
    <text evidence="13">The sequence shown here is derived from an EMBL/GenBank/DDBJ whole genome shotgun (WGS) entry which is preliminary data.</text>
</comment>
<evidence type="ECO:0000256" key="1">
    <source>
        <dbReference type="ARBA" id="ARBA00004651"/>
    </source>
</evidence>
<feature type="domain" description="ABC transmembrane type-2" evidence="12">
    <location>
        <begin position="34"/>
        <end position="259"/>
    </location>
</feature>
<dbReference type="Pfam" id="PF01061">
    <property type="entry name" value="ABC2_membrane"/>
    <property type="match status" value="1"/>
</dbReference>
<feature type="transmembrane region" description="Helical" evidence="11">
    <location>
        <begin position="235"/>
        <end position="256"/>
    </location>
</feature>
<keyword evidence="5" id="KW-0762">Sugar transport</keyword>
<evidence type="ECO:0000256" key="4">
    <source>
        <dbReference type="ARBA" id="ARBA00022475"/>
    </source>
</evidence>
<feature type="transmembrane region" description="Helical" evidence="11">
    <location>
        <begin position="70"/>
        <end position="90"/>
    </location>
</feature>
<keyword evidence="7" id="KW-0972">Capsule biogenesis/degradation</keyword>
<evidence type="ECO:0000256" key="9">
    <source>
        <dbReference type="ARBA" id="ARBA00023047"/>
    </source>
</evidence>
<keyword evidence="6 11" id="KW-0812">Transmembrane</keyword>
<evidence type="ECO:0000313" key="13">
    <source>
        <dbReference type="EMBL" id="MBD7988511.1"/>
    </source>
</evidence>
<keyword evidence="14" id="KW-1185">Reference proteome</keyword>
<evidence type="ECO:0000256" key="8">
    <source>
        <dbReference type="ARBA" id="ARBA00022989"/>
    </source>
</evidence>
<evidence type="ECO:0000313" key="14">
    <source>
        <dbReference type="Proteomes" id="UP000647183"/>
    </source>
</evidence>
<evidence type="ECO:0000259" key="12">
    <source>
        <dbReference type="PROSITE" id="PS51012"/>
    </source>
</evidence>
<reference evidence="13 14" key="1">
    <citation type="submission" date="2020-08" db="EMBL/GenBank/DDBJ databases">
        <title>A Genomic Blueprint of the Chicken Gut Microbiome.</title>
        <authorList>
            <person name="Gilroy R."/>
            <person name="Ravi A."/>
            <person name="Getino M."/>
            <person name="Pursley I."/>
            <person name="Horton D.L."/>
            <person name="Alikhan N.-F."/>
            <person name="Baker D."/>
            <person name="Gharbi K."/>
            <person name="Hall N."/>
            <person name="Watson M."/>
            <person name="Adriaenssens E.M."/>
            <person name="Foster-Nyarko E."/>
            <person name="Jarju S."/>
            <person name="Secka A."/>
            <person name="Antonio M."/>
            <person name="Oren A."/>
            <person name="Chaudhuri R."/>
            <person name="La Ragione R.M."/>
            <person name="Hildebrand F."/>
            <person name="Pallen M.J."/>
        </authorList>
    </citation>
    <scope>NUCLEOTIDE SEQUENCE [LARGE SCALE GENOMIC DNA]</scope>
    <source>
        <strain evidence="13 14">Sa2BVA3</strain>
    </source>
</reference>